<reference evidence="1 2" key="1">
    <citation type="submission" date="2024-04" db="EMBL/GenBank/DDBJ databases">
        <title>Genome sequencing and assembly of rice foliar adapted Chryseobacterium endophyticum OsEnb-ALM-A6.</title>
        <authorList>
            <person name="Kumar S."/>
            <person name="Javed M."/>
            <person name="Chouhan V."/>
            <person name="Charishma K."/>
            <person name="Patel A."/>
            <person name="Kumar M."/>
            <person name="Sahu K.P."/>
            <person name="Kumar A."/>
        </authorList>
    </citation>
    <scope>NUCLEOTIDE SEQUENCE [LARGE SCALE GENOMIC DNA]</scope>
    <source>
        <strain evidence="1 2">OsEnb-ALM-A6</strain>
    </source>
</reference>
<evidence type="ECO:0000313" key="1">
    <source>
        <dbReference type="EMBL" id="XAO74825.1"/>
    </source>
</evidence>
<protein>
    <recommendedName>
        <fullName evidence="3">Tetratricopeptide repeat protein</fullName>
    </recommendedName>
</protein>
<name>A0AAU6WRW4_9FLAO</name>
<keyword evidence="2" id="KW-1185">Reference proteome</keyword>
<sequence>MKMIILFILIAFNISNWNSYGKEENIFLKTEQELPLNVSSVIESRKDFTLQGKNYLYEYKVDNNVIRIATKKYTDGFQNEIYSEGVLIGKLQKNSWSSIPYYYKNQNVGVLFFEEGDEQGAWGYSIFLVKGNIIKEIGFMNIASVNNTSLNKFLSLTQNGNIIIFNFLEPQIFSDERIMDKSEKKIQIDLNTLKIIDIIKEDNSIINFSFDNNKYIADFTAKSVSPKSSKVYFNNNFLILQRTFTDNNPHTNLEYKFYIKYIQNKINVNKIEFLKETYVEYDDLCKISYTYFPKRNFLFPLDQIESFTENDLESFSRQLTISEALELVSLTNKYNHCTSKLSQDEIDLLLENFPITPKTINDYNNIAFYTHENKSYHESLFLLEKILEKDPNRVVAWLNIADTQWMLNNSHDAKNSYQKYITLMKIQKKI</sequence>
<accession>A0AAU6WRW4</accession>
<dbReference type="RefSeq" id="WP_345766789.1">
    <property type="nucleotide sequence ID" value="NZ_CP154834.1"/>
</dbReference>
<dbReference type="EMBL" id="CP154834">
    <property type="protein sequence ID" value="XAO74825.1"/>
    <property type="molecule type" value="Genomic_DNA"/>
</dbReference>
<dbReference type="AlphaFoldDB" id="A0AAU6WRW4"/>
<organism evidence="1 2">
    <name type="scientific">Chryseobacterium endophyticum</name>
    <dbReference type="NCBI Taxonomy" id="1854762"/>
    <lineage>
        <taxon>Bacteria</taxon>
        <taxon>Pseudomonadati</taxon>
        <taxon>Bacteroidota</taxon>
        <taxon>Flavobacteriia</taxon>
        <taxon>Flavobacteriales</taxon>
        <taxon>Weeksellaceae</taxon>
        <taxon>Chryseobacterium group</taxon>
        <taxon>Chryseobacterium</taxon>
    </lineage>
</organism>
<dbReference type="Gene3D" id="1.25.40.10">
    <property type="entry name" value="Tetratricopeptide repeat domain"/>
    <property type="match status" value="1"/>
</dbReference>
<dbReference type="Proteomes" id="UP001463665">
    <property type="component" value="Chromosome"/>
</dbReference>
<evidence type="ECO:0000313" key="2">
    <source>
        <dbReference type="Proteomes" id="UP001463665"/>
    </source>
</evidence>
<gene>
    <name evidence="1" type="ORF">AAFP95_01935</name>
</gene>
<dbReference type="InterPro" id="IPR011990">
    <property type="entry name" value="TPR-like_helical_dom_sf"/>
</dbReference>
<proteinExistence type="predicted"/>
<evidence type="ECO:0008006" key="3">
    <source>
        <dbReference type="Google" id="ProtNLM"/>
    </source>
</evidence>
<dbReference type="SUPFAM" id="SSF48452">
    <property type="entry name" value="TPR-like"/>
    <property type="match status" value="1"/>
</dbReference>